<dbReference type="AlphaFoldDB" id="A0A9Q5W751"/>
<evidence type="ECO:0000313" key="2">
    <source>
        <dbReference type="Proteomes" id="UP000190056"/>
    </source>
</evidence>
<dbReference type="RefSeq" id="WP_061545952.1">
    <property type="nucleotide sequence ID" value="NZ_MTPU01000058.1"/>
</dbReference>
<protein>
    <submittedName>
        <fullName evidence="1">Uncharacterized protein</fullName>
    </submittedName>
</protein>
<accession>A0A9Q5W751</accession>
<proteinExistence type="predicted"/>
<evidence type="ECO:0000313" key="1">
    <source>
        <dbReference type="EMBL" id="OPH08441.1"/>
    </source>
</evidence>
<comment type="caution">
    <text evidence="1">The sequence shown here is derived from an EMBL/GenBank/DDBJ whole genome shotgun (WGS) entry which is preliminary data.</text>
</comment>
<dbReference type="Proteomes" id="UP000190056">
    <property type="component" value="Unassembled WGS sequence"/>
</dbReference>
<dbReference type="EMBL" id="MTPU01000058">
    <property type="protein sequence ID" value="OPH08441.1"/>
    <property type="molecule type" value="Genomic_DNA"/>
</dbReference>
<name>A0A9Q5W751_9CYAN</name>
<gene>
    <name evidence="1" type="ORF">CENA302_15310</name>
</gene>
<sequence length="81" mass="9463">MDAFAANPPEWTDRSVHSYNFFCPKCGSGSREAVGVWLNRRSPVTTPDHRRKWQEFYLCHCGCAWWAWSTDRPSPKRSDEV</sequence>
<reference evidence="1 2" key="1">
    <citation type="submission" date="2017-01" db="EMBL/GenBank/DDBJ databases">
        <authorList>
            <person name="Abreu V.A."/>
            <person name="Popin R.V."/>
            <person name="Rigonato J."/>
            <person name="Andreote A.P."/>
            <person name="Schaker P.C."/>
            <person name="Hoff-Risseti C."/>
            <person name="Alvarenga D.O."/>
            <person name="Varani A.M."/>
            <person name="Fiore M.F."/>
        </authorList>
    </citation>
    <scope>NUCLEOTIDE SEQUENCE [LARGE SCALE GENOMIC DNA]</scope>
    <source>
        <strain evidence="1 2">CENA302</strain>
    </source>
</reference>
<organism evidence="1 2">
    <name type="scientific">Cylindrospermopsis raciborskii CENA302</name>
    <dbReference type="NCBI Taxonomy" id="1170768"/>
    <lineage>
        <taxon>Bacteria</taxon>
        <taxon>Bacillati</taxon>
        <taxon>Cyanobacteriota</taxon>
        <taxon>Cyanophyceae</taxon>
        <taxon>Nostocales</taxon>
        <taxon>Aphanizomenonaceae</taxon>
        <taxon>Cylindrospermopsis</taxon>
    </lineage>
</organism>